<evidence type="ECO:0000313" key="4">
    <source>
        <dbReference type="EMBL" id="MFC6355938.1"/>
    </source>
</evidence>
<comment type="caution">
    <text evidence="4">The sequence shown here is derived from an EMBL/GenBank/DDBJ whole genome shotgun (WGS) entry which is preliminary data.</text>
</comment>
<dbReference type="InterPro" id="IPR013154">
    <property type="entry name" value="ADH-like_N"/>
</dbReference>
<name>A0ABW1VDT2_9MICO</name>
<feature type="domain" description="Enoyl reductase (ER)" evidence="3">
    <location>
        <begin position="8"/>
        <end position="294"/>
    </location>
</feature>
<dbReference type="SMART" id="SM00829">
    <property type="entry name" value="PKS_ER"/>
    <property type="match status" value="1"/>
</dbReference>
<dbReference type="PANTHER" id="PTHR48106">
    <property type="entry name" value="QUINONE OXIDOREDUCTASE PIG3-RELATED"/>
    <property type="match status" value="1"/>
</dbReference>
<evidence type="ECO:0000259" key="3">
    <source>
        <dbReference type="SMART" id="SM00829"/>
    </source>
</evidence>
<reference evidence="5" key="1">
    <citation type="journal article" date="2019" name="Int. J. Syst. Evol. Microbiol.">
        <title>The Global Catalogue of Microorganisms (GCM) 10K type strain sequencing project: providing services to taxonomists for standard genome sequencing and annotation.</title>
        <authorList>
            <consortium name="The Broad Institute Genomics Platform"/>
            <consortium name="The Broad Institute Genome Sequencing Center for Infectious Disease"/>
            <person name="Wu L."/>
            <person name="Ma J."/>
        </authorList>
    </citation>
    <scope>NUCLEOTIDE SEQUENCE [LARGE SCALE GENOMIC DNA]</scope>
    <source>
        <strain evidence="5">CCUG 43304</strain>
    </source>
</reference>
<evidence type="ECO:0000256" key="1">
    <source>
        <dbReference type="ARBA" id="ARBA00022857"/>
    </source>
</evidence>
<dbReference type="Gene3D" id="3.90.180.10">
    <property type="entry name" value="Medium-chain alcohol dehydrogenases, catalytic domain"/>
    <property type="match status" value="1"/>
</dbReference>
<dbReference type="Pfam" id="PF13602">
    <property type="entry name" value="ADH_zinc_N_2"/>
    <property type="match status" value="1"/>
</dbReference>
<organism evidence="4 5">
    <name type="scientific">Luethyella okanaganae</name>
    <dbReference type="NCBI Taxonomy" id="69372"/>
    <lineage>
        <taxon>Bacteria</taxon>
        <taxon>Bacillati</taxon>
        <taxon>Actinomycetota</taxon>
        <taxon>Actinomycetes</taxon>
        <taxon>Micrococcales</taxon>
        <taxon>Microbacteriaceae</taxon>
        <taxon>Luethyella</taxon>
    </lineage>
</organism>
<evidence type="ECO:0000256" key="2">
    <source>
        <dbReference type="ARBA" id="ARBA00023002"/>
    </source>
</evidence>
<evidence type="ECO:0000313" key="5">
    <source>
        <dbReference type="Proteomes" id="UP001596306"/>
    </source>
</evidence>
<dbReference type="SUPFAM" id="SSF51735">
    <property type="entry name" value="NAD(P)-binding Rossmann-fold domains"/>
    <property type="match status" value="1"/>
</dbReference>
<gene>
    <name evidence="4" type="ORF">ACFQB0_07440</name>
</gene>
<dbReference type="InterPro" id="IPR011032">
    <property type="entry name" value="GroES-like_sf"/>
</dbReference>
<protein>
    <submittedName>
        <fullName evidence="4">Zinc-binding dehydrogenase</fullName>
    </submittedName>
</protein>
<accession>A0ABW1VDT2</accession>
<keyword evidence="5" id="KW-1185">Reference proteome</keyword>
<dbReference type="InterPro" id="IPR036291">
    <property type="entry name" value="NAD(P)-bd_dom_sf"/>
</dbReference>
<keyword evidence="1" id="KW-0521">NADP</keyword>
<sequence length="307" mass="31462">MLSVHVTAQKSVAIVEVPPPVPAPGEALIALKASSVNRGELALIGMRDPGWAPGQDVAGVVVAAAADGSGPAEGSRVVGLAEQGAWSELVVVKASRLAVIPETVSDAQAAALPMAGLTALRTVRLLGSLLGREVLVTGASGGVGRFQMQLAALSGARVTAFTRTEDELSGAYAVVADLDGAGPYDAALDGIGGTILADTLQTLRPGADLVWFGSTSGPTPLSIYDFIGHEGVTVRTYFSYAADNSRDTRDLDTLLGLAATGALSVDISHCWPLTETAQAVTQLDNGGTRGKIILTNENTDQPERNHS</sequence>
<dbReference type="SUPFAM" id="SSF50129">
    <property type="entry name" value="GroES-like"/>
    <property type="match status" value="1"/>
</dbReference>
<dbReference type="Gene3D" id="3.40.50.720">
    <property type="entry name" value="NAD(P)-binding Rossmann-like Domain"/>
    <property type="match status" value="1"/>
</dbReference>
<dbReference type="RefSeq" id="WP_386729463.1">
    <property type="nucleotide sequence ID" value="NZ_JBHSTP010000001.1"/>
</dbReference>
<keyword evidence="2" id="KW-0560">Oxidoreductase</keyword>
<dbReference type="Proteomes" id="UP001596306">
    <property type="component" value="Unassembled WGS sequence"/>
</dbReference>
<dbReference type="EMBL" id="JBHSTP010000001">
    <property type="protein sequence ID" value="MFC6355938.1"/>
    <property type="molecule type" value="Genomic_DNA"/>
</dbReference>
<proteinExistence type="predicted"/>
<dbReference type="Pfam" id="PF08240">
    <property type="entry name" value="ADH_N"/>
    <property type="match status" value="1"/>
</dbReference>
<dbReference type="InterPro" id="IPR020843">
    <property type="entry name" value="ER"/>
</dbReference>